<dbReference type="AlphaFoldDB" id="A0A5C7ABN7"/>
<organism evidence="10 11">
    <name type="scientific">Gelidibacter salicanalis</name>
    <dbReference type="NCBI Taxonomy" id="291193"/>
    <lineage>
        <taxon>Bacteria</taxon>
        <taxon>Pseudomonadati</taxon>
        <taxon>Bacteroidota</taxon>
        <taxon>Flavobacteriia</taxon>
        <taxon>Flavobacteriales</taxon>
        <taxon>Flavobacteriaceae</taxon>
        <taxon>Gelidibacter</taxon>
    </lineage>
</organism>
<keyword evidence="2 6" id="KW-0645">Protease</keyword>
<dbReference type="InterPro" id="IPR026444">
    <property type="entry name" value="Secre_tail"/>
</dbReference>
<evidence type="ECO:0000256" key="5">
    <source>
        <dbReference type="ARBA" id="ARBA00022825"/>
    </source>
</evidence>
<feature type="active site" description="Charge relay system" evidence="6">
    <location>
        <position position="215"/>
    </location>
</feature>
<dbReference type="InterPro" id="IPR000209">
    <property type="entry name" value="Peptidase_S8/S53_dom"/>
</dbReference>
<evidence type="ECO:0000256" key="4">
    <source>
        <dbReference type="ARBA" id="ARBA00022801"/>
    </source>
</evidence>
<accession>A0A5C7ABN7</accession>
<evidence type="ECO:0000256" key="6">
    <source>
        <dbReference type="PROSITE-ProRule" id="PRU01240"/>
    </source>
</evidence>
<keyword evidence="3 7" id="KW-0732">Signal</keyword>
<dbReference type="PANTHER" id="PTHR43806:SF67">
    <property type="entry name" value="EGF-LIKE DOMAIN-CONTAINING PROTEIN"/>
    <property type="match status" value="1"/>
</dbReference>
<dbReference type="PROSITE" id="PS51892">
    <property type="entry name" value="SUBTILASE"/>
    <property type="match status" value="1"/>
</dbReference>
<dbReference type="InterPro" id="IPR017317">
    <property type="entry name" value="Pept_S8_subtilisin_bacteroid-2"/>
</dbReference>
<protein>
    <submittedName>
        <fullName evidence="10">S8 family serine peptidase</fullName>
    </submittedName>
</protein>
<feature type="active site" description="Charge relay system" evidence="6">
    <location>
        <position position="173"/>
    </location>
</feature>
<evidence type="ECO:0000313" key="10">
    <source>
        <dbReference type="EMBL" id="TXE05811.1"/>
    </source>
</evidence>
<keyword evidence="5 6" id="KW-0720">Serine protease</keyword>
<dbReference type="Gene3D" id="3.40.50.200">
    <property type="entry name" value="Peptidase S8/S53 domain"/>
    <property type="match status" value="1"/>
</dbReference>
<feature type="signal peptide" evidence="7">
    <location>
        <begin position="1"/>
        <end position="17"/>
    </location>
</feature>
<proteinExistence type="inferred from homology"/>
<evidence type="ECO:0000256" key="3">
    <source>
        <dbReference type="ARBA" id="ARBA00022729"/>
    </source>
</evidence>
<comment type="similarity">
    <text evidence="1 6">Belongs to the peptidase S8 family.</text>
</comment>
<feature type="domain" description="Peptidase S8/S53" evidence="8">
    <location>
        <begin position="164"/>
        <end position="439"/>
    </location>
</feature>
<dbReference type="RefSeq" id="WP_146894064.1">
    <property type="nucleotide sequence ID" value="NZ_VORX01000009.1"/>
</dbReference>
<evidence type="ECO:0000256" key="1">
    <source>
        <dbReference type="ARBA" id="ARBA00011073"/>
    </source>
</evidence>
<feature type="active site" description="Charge relay system" evidence="6">
    <location>
        <position position="393"/>
    </location>
</feature>
<dbReference type="EMBL" id="VORX01000009">
    <property type="protein sequence ID" value="TXE05811.1"/>
    <property type="molecule type" value="Genomic_DNA"/>
</dbReference>
<evidence type="ECO:0000259" key="8">
    <source>
        <dbReference type="Pfam" id="PF00082"/>
    </source>
</evidence>
<dbReference type="PRINTS" id="PR00723">
    <property type="entry name" value="SUBTILISIN"/>
</dbReference>
<dbReference type="Proteomes" id="UP000321734">
    <property type="component" value="Unassembled WGS sequence"/>
</dbReference>
<dbReference type="Pfam" id="PF00082">
    <property type="entry name" value="Peptidase_S8"/>
    <property type="match status" value="1"/>
</dbReference>
<dbReference type="PIRSF" id="PIRSF037903">
    <property type="entry name" value="Subtilisin_rel_GFO_2223"/>
    <property type="match status" value="1"/>
</dbReference>
<dbReference type="GO" id="GO:0006508">
    <property type="term" value="P:proteolysis"/>
    <property type="evidence" value="ECO:0007669"/>
    <property type="project" value="UniProtKB-KW"/>
</dbReference>
<dbReference type="GO" id="GO:0004252">
    <property type="term" value="F:serine-type endopeptidase activity"/>
    <property type="evidence" value="ECO:0007669"/>
    <property type="project" value="UniProtKB-UniRule"/>
</dbReference>
<dbReference type="Pfam" id="PF18962">
    <property type="entry name" value="Por_Secre_tail"/>
    <property type="match status" value="1"/>
</dbReference>
<comment type="caution">
    <text evidence="10">The sequence shown here is derived from an EMBL/GenBank/DDBJ whole genome shotgun (WGS) entry which is preliminary data.</text>
</comment>
<dbReference type="InterPro" id="IPR036852">
    <property type="entry name" value="Peptidase_S8/S53_dom_sf"/>
</dbReference>
<evidence type="ECO:0000259" key="9">
    <source>
        <dbReference type="Pfam" id="PF18962"/>
    </source>
</evidence>
<evidence type="ECO:0000256" key="2">
    <source>
        <dbReference type="ARBA" id="ARBA00022670"/>
    </source>
</evidence>
<evidence type="ECO:0000256" key="7">
    <source>
        <dbReference type="SAM" id="SignalP"/>
    </source>
</evidence>
<dbReference type="InterPro" id="IPR015500">
    <property type="entry name" value="Peptidase_S8_subtilisin-rel"/>
</dbReference>
<keyword evidence="4 6" id="KW-0378">Hydrolase</keyword>
<sequence length="535" mass="58801">MKIILFFLCCMSPAVFSQDDAWIYFAEKTNVEMALQNPNTILSQQAIDRKRQHDITIDQRDVPVNLAYIKAISSLKTVRVLAKSKWMNAIHVRGDLAEIKTLLNFEFVAGIDFADKNLTDLKRPALQNSKFQIEATLEDFNYGNAQNQTDMIQAKALHLDGFTGKGISIAVFDSGFPNVNTMKAFERLRAQQGLKGGYDFVERTTEIFNFEGSSHGTRVLSTMAGYLDAEFVGTAPDATYYLFRTEDVAHENPVEESYWVEAAERADSLGVHIITSSLGYNTFDNPKYNYTPAEMNGVTTFISRGASIAAEKGILVVNSAGNSGSTPWQIVTAPADAESVFTVGAVDATGAYATFSSRGSADQPTYKPDVVAQGLGTFVITETESIVKNNGTSFSTPIIAGAMASLWQAMPGATAAQLKRYVRESASQSASPDYYLGYGIPNFKQALAATLSSQNLDVKQVQLYPNPVSELLYLKLPNNHEHGILRIYNLLGKQLLEQEYHSNPLPVDVSKLATGMYLLTIHSGHNSYNLKFIKS</sequence>
<dbReference type="InterPro" id="IPR050131">
    <property type="entry name" value="Peptidase_S8_subtilisin-like"/>
</dbReference>
<name>A0A5C7ABN7_9FLAO</name>
<dbReference type="InterPro" id="IPR023828">
    <property type="entry name" value="Peptidase_S8_Ser-AS"/>
</dbReference>
<evidence type="ECO:0000313" key="11">
    <source>
        <dbReference type="Proteomes" id="UP000321734"/>
    </source>
</evidence>
<feature type="chain" id="PRO_5022862746" evidence="7">
    <location>
        <begin position="18"/>
        <end position="535"/>
    </location>
</feature>
<dbReference type="OrthoDB" id="1407599at2"/>
<feature type="domain" description="Secretion system C-terminal sorting" evidence="9">
    <location>
        <begin position="463"/>
        <end position="532"/>
    </location>
</feature>
<gene>
    <name evidence="10" type="ORF">ES711_14680</name>
</gene>
<dbReference type="CDD" id="cd07493">
    <property type="entry name" value="Peptidases_S8_9"/>
    <property type="match status" value="1"/>
</dbReference>
<dbReference type="SUPFAM" id="SSF52743">
    <property type="entry name" value="Subtilisin-like"/>
    <property type="match status" value="1"/>
</dbReference>
<dbReference type="PANTHER" id="PTHR43806">
    <property type="entry name" value="PEPTIDASE S8"/>
    <property type="match status" value="1"/>
</dbReference>
<reference evidence="10 11" key="1">
    <citation type="submission" date="2019-08" db="EMBL/GenBank/DDBJ databases">
        <title>Genome sequence of Gelidibacter salicanalis IC162T.</title>
        <authorList>
            <person name="Bowman J.P."/>
        </authorList>
    </citation>
    <scope>NUCLEOTIDE SEQUENCE [LARGE SCALE GENOMIC DNA]</scope>
    <source>
        <strain evidence="10 11">IC162</strain>
    </source>
</reference>
<dbReference type="NCBIfam" id="TIGR04183">
    <property type="entry name" value="Por_Secre_tail"/>
    <property type="match status" value="1"/>
</dbReference>
<dbReference type="PROSITE" id="PS00138">
    <property type="entry name" value="SUBTILASE_SER"/>
    <property type="match status" value="1"/>
</dbReference>
<keyword evidence="11" id="KW-1185">Reference proteome</keyword>